<accession>R4XEA2</accession>
<keyword evidence="11" id="KW-0325">Glycoprotein</keyword>
<dbReference type="Proteomes" id="UP000013776">
    <property type="component" value="Unassembled WGS sequence"/>
</dbReference>
<evidence type="ECO:0000256" key="3">
    <source>
        <dbReference type="ARBA" id="ARBA00005315"/>
    </source>
</evidence>
<evidence type="ECO:0000256" key="10">
    <source>
        <dbReference type="ARBA" id="ARBA00023136"/>
    </source>
</evidence>
<proteinExistence type="inferred from homology"/>
<feature type="transmembrane region" description="Helical" evidence="12">
    <location>
        <begin position="462"/>
        <end position="481"/>
    </location>
</feature>
<keyword evidence="7 12" id="KW-0812">Transmembrane</keyword>
<evidence type="ECO:0000256" key="2">
    <source>
        <dbReference type="ARBA" id="ARBA00004687"/>
    </source>
</evidence>
<dbReference type="Pfam" id="PF19316">
    <property type="entry name" value="PIGO_PIGG"/>
    <property type="match status" value="2"/>
</dbReference>
<dbReference type="UniPathway" id="UPA00196"/>
<dbReference type="InterPro" id="IPR039527">
    <property type="entry name" value="PIGG/GPI7"/>
</dbReference>
<dbReference type="eggNOG" id="KOG2125">
    <property type="taxonomic scope" value="Eukaryota"/>
</dbReference>
<evidence type="ECO:0000313" key="14">
    <source>
        <dbReference type="EMBL" id="CCG82796.1"/>
    </source>
</evidence>
<keyword evidence="9 12" id="KW-1133">Transmembrane helix</keyword>
<dbReference type="PANTHER" id="PTHR23072">
    <property type="entry name" value="PHOSPHATIDYLINOSITOL GLYCAN-RELATED"/>
    <property type="match status" value="1"/>
</dbReference>
<feature type="domain" description="GPI ethanolamine phosphate transferase 2 C-terminal" evidence="13">
    <location>
        <begin position="427"/>
        <end position="590"/>
    </location>
</feature>
<feature type="transmembrane region" description="Helical" evidence="12">
    <location>
        <begin position="511"/>
        <end position="527"/>
    </location>
</feature>
<dbReference type="AlphaFoldDB" id="R4XEA2"/>
<keyword evidence="6 12" id="KW-0808">Transferase</keyword>
<feature type="transmembrane region" description="Helical" evidence="12">
    <location>
        <begin position="555"/>
        <end position="574"/>
    </location>
</feature>
<evidence type="ECO:0000256" key="7">
    <source>
        <dbReference type="ARBA" id="ARBA00022692"/>
    </source>
</evidence>
<evidence type="ECO:0000256" key="4">
    <source>
        <dbReference type="ARBA" id="ARBA00020830"/>
    </source>
</evidence>
<comment type="subcellular location">
    <subcellularLocation>
        <location evidence="1 12">Endoplasmic reticulum membrane</location>
        <topology evidence="1 12">Multi-pass membrane protein</topology>
    </subcellularLocation>
</comment>
<comment type="similarity">
    <text evidence="3 12">Belongs to the PIGG/PIGN/PIGO family. PIGG subfamily.</text>
</comment>
<feature type="transmembrane region" description="Helical" evidence="12">
    <location>
        <begin position="702"/>
        <end position="723"/>
    </location>
</feature>
<dbReference type="InterPro" id="IPR002591">
    <property type="entry name" value="Phosphodiest/P_Trfase"/>
</dbReference>
<feature type="transmembrane region" description="Helical" evidence="12">
    <location>
        <begin position="744"/>
        <end position="767"/>
    </location>
</feature>
<evidence type="ECO:0000256" key="12">
    <source>
        <dbReference type="RuleBase" id="RU367106"/>
    </source>
</evidence>
<dbReference type="GO" id="GO:0051267">
    <property type="term" value="F:CP2 mannose-ethanolamine phosphotransferase activity"/>
    <property type="evidence" value="ECO:0007669"/>
    <property type="project" value="TreeGrafter"/>
</dbReference>
<dbReference type="CDD" id="cd16024">
    <property type="entry name" value="GPI_EPT_2"/>
    <property type="match status" value="1"/>
</dbReference>
<dbReference type="PANTHER" id="PTHR23072:SF0">
    <property type="entry name" value="GPI ETHANOLAMINE PHOSPHATE TRANSFERASE 2"/>
    <property type="match status" value="1"/>
</dbReference>
<dbReference type="InterPro" id="IPR037674">
    <property type="entry name" value="PIG-G_N"/>
</dbReference>
<keyword evidence="8 12" id="KW-0256">Endoplasmic reticulum</keyword>
<evidence type="ECO:0000256" key="5">
    <source>
        <dbReference type="ARBA" id="ARBA00022502"/>
    </source>
</evidence>
<evidence type="ECO:0000256" key="9">
    <source>
        <dbReference type="ARBA" id="ARBA00022989"/>
    </source>
</evidence>
<keyword evidence="5 12" id="KW-0337">GPI-anchor biosynthesis</keyword>
<comment type="pathway">
    <text evidence="2 12">Glycolipid biosynthesis; glycosylphosphatidylinositol-anchor biosynthesis.</text>
</comment>
<evidence type="ECO:0000256" key="8">
    <source>
        <dbReference type="ARBA" id="ARBA00022824"/>
    </source>
</evidence>
<keyword evidence="15" id="KW-1185">Reference proteome</keyword>
<protein>
    <recommendedName>
        <fullName evidence="4 12">GPI ethanolamine phosphate transferase 2</fullName>
    </recommendedName>
</protein>
<evidence type="ECO:0000313" key="15">
    <source>
        <dbReference type="Proteomes" id="UP000013776"/>
    </source>
</evidence>
<feature type="transmembrane region" description="Helical" evidence="12">
    <location>
        <begin position="429"/>
        <end position="450"/>
    </location>
</feature>
<comment type="caution">
    <text evidence="14">The sequence shown here is derived from an EMBL/GenBank/DDBJ whole genome shotgun (WGS) entry which is preliminary data.</text>
</comment>
<feature type="transmembrane region" description="Helical" evidence="12">
    <location>
        <begin position="603"/>
        <end position="619"/>
    </location>
</feature>
<dbReference type="EMBL" id="CAHR02000102">
    <property type="protein sequence ID" value="CCG82796.1"/>
    <property type="molecule type" value="Genomic_DNA"/>
</dbReference>
<gene>
    <name evidence="14" type="ORF">TAPDE_002784</name>
</gene>
<sequence>MRIYTYLAFSLQVLGLLLFCRGFFPHKKAALQGYAERTSEDAVGLFDRLIFVVIDALRSDFAYGPHSSMHNLQGMISEGNLLPFTAKASTPTVTLPRLKCLTTGAITGFLDAILNIAESDSSSTIAAQDTWVEQLRRHGRRVHMFGDDTWLRLFPNVFEHSEGTSSFFVSDFTEVDNNVTRHLSSEMKDPEWDALILHYLGLDHIGHLEGPSSAHMPHKQREMDQIVSDLFHQAREADARDGRATLLVVVGDHGMTEDGNHGGASDHETHTAVAMISSKFSEYASQRPSLLQESSQDILRFHEQILQSDIVPALALFLGLPIPRNSLGIVPPSSLRAWEQDAVMIKALLQNARQLQLLLVAGDFKQSTVETFWPCLDSSRKHGVLSCSLDQLDFNSRPNEEHTNVQIRGECYRLMSMIQERLLLASNNYIMEEILVGLLCLAGSLCMLCYQQQAFEPRLRNGLTVLLPFMHAASAFASSFVEEEQVFWYYMGSVALTFTFLSSLHKNMPTLRVLSMAILPLFSFRFLRRYNQTGQKHAGAHDISNFFRAWSRSEAVFILLTAASMLILILNTASISKKAKTLLASALGSIIISKISLVDNPILLVRLSWLFIFMAIVLTRRRSVAPMPQLLVSLIFVSQSRPRNYPILALFWAIDSVIQHRTDIPWTIATYYALAQASFFAMGNSNSLSGLDLSQAYNGVSAYNETLVGTLLYLSTFIGPLFWQVSMLSWMRSHKQAMEARDFARSYIALGSCMYTTAICTSCYILRHHLFVFSVFSPKLLFTAAWTLFYGFSVLLI</sequence>
<feature type="domain" description="GPI ethanolamine phosphate transferase 2 C-terminal" evidence="13">
    <location>
        <begin position="624"/>
        <end position="790"/>
    </location>
</feature>
<feature type="transmembrane region" description="Helical" evidence="12">
    <location>
        <begin position="779"/>
        <end position="796"/>
    </location>
</feature>
<dbReference type="InterPro" id="IPR045687">
    <property type="entry name" value="PIGG/GPI7_C"/>
</dbReference>
<comment type="function">
    <text evidence="12">Ethanolamine phosphate transferase involved in glycosylphosphatidylinositol-anchor biosynthesis. Transfers ethanolamine phosphate to the GPI second mannose.</text>
</comment>
<evidence type="ECO:0000256" key="11">
    <source>
        <dbReference type="ARBA" id="ARBA00023180"/>
    </source>
</evidence>
<organism evidence="14 15">
    <name type="scientific">Taphrina deformans (strain PYCC 5710 / ATCC 11124 / CBS 356.35 / IMI 108563 / JCM 9778 / NBRC 8474)</name>
    <name type="common">Peach leaf curl fungus</name>
    <name type="synonym">Lalaria deformans</name>
    <dbReference type="NCBI Taxonomy" id="1097556"/>
    <lineage>
        <taxon>Eukaryota</taxon>
        <taxon>Fungi</taxon>
        <taxon>Dikarya</taxon>
        <taxon>Ascomycota</taxon>
        <taxon>Taphrinomycotina</taxon>
        <taxon>Taphrinomycetes</taxon>
        <taxon>Taphrinales</taxon>
        <taxon>Taphrinaceae</taxon>
        <taxon>Taphrina</taxon>
    </lineage>
</organism>
<reference evidence="14 15" key="1">
    <citation type="journal article" date="2013" name="MBio">
        <title>Genome sequencing of the plant pathogen Taphrina deformans, the causal agent of peach leaf curl.</title>
        <authorList>
            <person name="Cisse O.H."/>
            <person name="Almeida J.M.G.C.F."/>
            <person name="Fonseca A."/>
            <person name="Kumar A.A."/>
            <person name="Salojaervi J."/>
            <person name="Overmyer K."/>
            <person name="Hauser P.M."/>
            <person name="Pagni M."/>
        </authorList>
    </citation>
    <scope>NUCLEOTIDE SEQUENCE [LARGE SCALE GENOMIC DNA]</scope>
    <source>
        <strain evidence="15">PYCC 5710 / ATCC 11124 / CBS 356.35 / IMI 108563 / JCM 9778 / NBRC 8474</strain>
    </source>
</reference>
<evidence type="ECO:0000256" key="6">
    <source>
        <dbReference type="ARBA" id="ARBA00022679"/>
    </source>
</evidence>
<dbReference type="SUPFAM" id="SSF53649">
    <property type="entry name" value="Alkaline phosphatase-like"/>
    <property type="match status" value="1"/>
</dbReference>
<keyword evidence="10 12" id="KW-0472">Membrane</keyword>
<dbReference type="Gene3D" id="3.40.720.10">
    <property type="entry name" value="Alkaline Phosphatase, subunit A"/>
    <property type="match status" value="1"/>
</dbReference>
<dbReference type="GO" id="GO:0005789">
    <property type="term" value="C:endoplasmic reticulum membrane"/>
    <property type="evidence" value="ECO:0007669"/>
    <property type="project" value="UniProtKB-SubCell"/>
</dbReference>
<dbReference type="InterPro" id="IPR017850">
    <property type="entry name" value="Alkaline_phosphatase_core_sf"/>
</dbReference>
<dbReference type="GO" id="GO:0006506">
    <property type="term" value="P:GPI anchor biosynthetic process"/>
    <property type="evidence" value="ECO:0007669"/>
    <property type="project" value="UniProtKB-UniPathway"/>
</dbReference>
<dbReference type="STRING" id="1097556.R4XEA2"/>
<name>R4XEA2_TAPDE</name>
<dbReference type="OrthoDB" id="272139at2759"/>
<evidence type="ECO:0000259" key="13">
    <source>
        <dbReference type="Pfam" id="PF19316"/>
    </source>
</evidence>
<evidence type="ECO:0000256" key="1">
    <source>
        <dbReference type="ARBA" id="ARBA00004477"/>
    </source>
</evidence>
<dbReference type="Pfam" id="PF01663">
    <property type="entry name" value="Phosphodiest"/>
    <property type="match status" value="1"/>
</dbReference>